<feature type="compositionally biased region" description="Acidic residues" evidence="1">
    <location>
        <begin position="273"/>
        <end position="301"/>
    </location>
</feature>
<dbReference type="InParanoid" id="D3BHW0"/>
<feature type="compositionally biased region" description="Acidic residues" evidence="1">
    <location>
        <begin position="224"/>
        <end position="237"/>
    </location>
</feature>
<evidence type="ECO:0000256" key="1">
    <source>
        <dbReference type="SAM" id="MobiDB-lite"/>
    </source>
</evidence>
<sequence length="638" mass="72651">MTDLFITGNNNNNRAALIIAIASLAIIIVIYIKINNTSTSPPPPKATYNQLETTKTVLFDLIIIMALSPVEHNQISSLIPQAEFSSNNILELYQYKSITLKPYAFSNAIQHHNHNSQLFPNIIMNTLMPQFDIKHQSTTATMSSAADTLMGCSPNHHIVSPSNIYFDFGQLHHHHHHHHHHYNPKSTNSSGDLVASSTDSSESEKESGEHHIFRMSGGLTITNGDDEDEDDMSDSDEESLKLQSSSTDEEQSDLDMSEEEEDDVLTNDQTATEYDDDSSSEYEDDDEEDDDESSSDYEQEDYNLRKSSSSLVVRKYLFNNKYDEDEDDDDEEEEDDESGDSDFDNDDNNSGSCSSDLSLLDEFEDLMPPTFSYSITSPVKELCANHNNSNGAPSKNKFYVETDDENDVQSELDDEEEERNKQDIHNALRYSISNGPTAVSVPCWFDNEDEDHIQSIIKEYGNYLQLDNEIKRIRRAPKPFVGRIHRRILQFGANKHHNEFMTIDTVKVYRWEIQPIGRPLKPCKTVLLLTTWDKESGFPIQFQPIESLSMKEYWMQASCSSNILQSSYIYCSPIFDRIDNYRFSVGTEKYPIDYLPSSPQLSVKRSSSPSLILSSHIYSHSLIPQNHFLLKDTSNDDS</sequence>
<feature type="compositionally biased region" description="Basic and acidic residues" evidence="1">
    <location>
        <begin position="202"/>
        <end position="212"/>
    </location>
</feature>
<keyword evidence="2" id="KW-0812">Transmembrane</keyword>
<dbReference type="RefSeq" id="XP_020430984.1">
    <property type="nucleotide sequence ID" value="XM_020579145.1"/>
</dbReference>
<evidence type="ECO:0000313" key="4">
    <source>
        <dbReference type="Proteomes" id="UP000001396"/>
    </source>
</evidence>
<dbReference type="GeneID" id="31363808"/>
<feature type="compositionally biased region" description="Acidic residues" evidence="1">
    <location>
        <begin position="323"/>
        <end position="347"/>
    </location>
</feature>
<dbReference type="AlphaFoldDB" id="D3BHW0"/>
<feature type="compositionally biased region" description="Acidic residues" evidence="1">
    <location>
        <begin position="247"/>
        <end position="265"/>
    </location>
</feature>
<dbReference type="OMA" id="DFWANEA"/>
<comment type="caution">
    <text evidence="3">The sequence shown here is derived from an EMBL/GenBank/DDBJ whole genome shotgun (WGS) entry which is preliminary data.</text>
</comment>
<proteinExistence type="predicted"/>
<reference evidence="3 4" key="1">
    <citation type="journal article" date="2011" name="Genome Res.">
        <title>Phylogeny-wide analysis of social amoeba genomes highlights ancient origins for complex intercellular communication.</title>
        <authorList>
            <person name="Heidel A.J."/>
            <person name="Lawal H.M."/>
            <person name="Felder M."/>
            <person name="Schilde C."/>
            <person name="Helps N.R."/>
            <person name="Tunggal B."/>
            <person name="Rivero F."/>
            <person name="John U."/>
            <person name="Schleicher M."/>
            <person name="Eichinger L."/>
            <person name="Platzer M."/>
            <person name="Noegel A.A."/>
            <person name="Schaap P."/>
            <person name="Gloeckner G."/>
        </authorList>
    </citation>
    <scope>NUCLEOTIDE SEQUENCE [LARGE SCALE GENOMIC DNA]</scope>
    <source>
        <strain evidence="4">ATCC 26659 / Pp 5 / PN500</strain>
    </source>
</reference>
<dbReference type="Proteomes" id="UP000001396">
    <property type="component" value="Unassembled WGS sequence"/>
</dbReference>
<feature type="compositionally biased region" description="Acidic residues" evidence="1">
    <location>
        <begin position="401"/>
        <end position="417"/>
    </location>
</feature>
<feature type="transmembrane region" description="Helical" evidence="2">
    <location>
        <begin position="15"/>
        <end position="34"/>
    </location>
</feature>
<feature type="region of interest" description="Disordered" evidence="1">
    <location>
        <begin position="386"/>
        <end position="420"/>
    </location>
</feature>
<keyword evidence="2" id="KW-0472">Membrane</keyword>
<keyword evidence="2" id="KW-1133">Transmembrane helix</keyword>
<protein>
    <submittedName>
        <fullName evidence="3">Uncharacterized protein</fullName>
    </submittedName>
</protein>
<name>D3BHW0_HETP5</name>
<feature type="region of interest" description="Disordered" evidence="1">
    <location>
        <begin position="176"/>
        <end position="306"/>
    </location>
</feature>
<feature type="region of interest" description="Disordered" evidence="1">
    <location>
        <begin position="319"/>
        <end position="356"/>
    </location>
</feature>
<evidence type="ECO:0000256" key="2">
    <source>
        <dbReference type="SAM" id="Phobius"/>
    </source>
</evidence>
<keyword evidence="4" id="KW-1185">Reference proteome</keyword>
<gene>
    <name evidence="3" type="ORF">PPL_08328</name>
</gene>
<organism evidence="3 4">
    <name type="scientific">Heterostelium pallidum (strain ATCC 26659 / Pp 5 / PN500)</name>
    <name type="common">Cellular slime mold</name>
    <name type="synonym">Polysphondylium pallidum</name>
    <dbReference type="NCBI Taxonomy" id="670386"/>
    <lineage>
        <taxon>Eukaryota</taxon>
        <taxon>Amoebozoa</taxon>
        <taxon>Evosea</taxon>
        <taxon>Eumycetozoa</taxon>
        <taxon>Dictyostelia</taxon>
        <taxon>Acytosteliales</taxon>
        <taxon>Acytosteliaceae</taxon>
        <taxon>Heterostelium</taxon>
    </lineage>
</organism>
<dbReference type="EMBL" id="ADBJ01000037">
    <property type="protein sequence ID" value="EFA78860.1"/>
    <property type="molecule type" value="Genomic_DNA"/>
</dbReference>
<accession>D3BHW0</accession>
<evidence type="ECO:0000313" key="3">
    <source>
        <dbReference type="EMBL" id="EFA78860.1"/>
    </source>
</evidence>